<name>A0AAN7I072_9FUNG</name>
<proteinExistence type="predicted"/>
<dbReference type="GeneID" id="89946583"/>
<organism evidence="2 3">
    <name type="scientific">Mucor velutinosus</name>
    <dbReference type="NCBI Taxonomy" id="708070"/>
    <lineage>
        <taxon>Eukaryota</taxon>
        <taxon>Fungi</taxon>
        <taxon>Fungi incertae sedis</taxon>
        <taxon>Mucoromycota</taxon>
        <taxon>Mucoromycotina</taxon>
        <taxon>Mucoromycetes</taxon>
        <taxon>Mucorales</taxon>
        <taxon>Mucorineae</taxon>
        <taxon>Mucoraceae</taxon>
        <taxon>Mucor</taxon>
    </lineage>
</organism>
<evidence type="ECO:0000256" key="1">
    <source>
        <dbReference type="SAM" id="Coils"/>
    </source>
</evidence>
<dbReference type="Proteomes" id="UP001304243">
    <property type="component" value="Unassembled WGS sequence"/>
</dbReference>
<gene>
    <name evidence="2" type="primary">GDAP1</name>
    <name evidence="2" type="ORF">ATC70_002881</name>
</gene>
<comment type="caution">
    <text evidence="2">The sequence shown here is derived from an EMBL/GenBank/DDBJ whole genome shotgun (WGS) entry which is preliminary data.</text>
</comment>
<keyword evidence="1" id="KW-0175">Coiled coil</keyword>
<feature type="coiled-coil region" evidence="1">
    <location>
        <begin position="70"/>
        <end position="97"/>
    </location>
</feature>
<dbReference type="RefSeq" id="XP_064681937.1">
    <property type="nucleotide sequence ID" value="XM_064822251.1"/>
</dbReference>
<dbReference type="EMBL" id="JASEJX010000015">
    <property type="protein sequence ID" value="KAK4515271.1"/>
    <property type="molecule type" value="Genomic_DNA"/>
</dbReference>
<reference evidence="2 3" key="1">
    <citation type="submission" date="2022-11" db="EMBL/GenBank/DDBJ databases">
        <title>Mucor velutinosus strain NIH1002 WGS.</title>
        <authorList>
            <person name="Subramanian P."/>
            <person name="Mullikin J.C."/>
            <person name="Segre J.A."/>
            <person name="Zelazny A.M."/>
        </authorList>
    </citation>
    <scope>NUCLEOTIDE SEQUENCE [LARGE SCALE GENOMIC DNA]</scope>
    <source>
        <strain evidence="2 3">NIH1002</strain>
    </source>
</reference>
<sequence length="98" mass="11222">MIFNKIANAAAVKTAFHRYAYSTASSSSPKSAGSFYYQYGTPLVKCIVLASATTLGFQLLWQHLEYQEYRDEADAYVTKLEDRLKSLEEQQQQQQQQQ</sequence>
<protein>
    <submittedName>
        <fullName evidence="2">Ganglioside-induced differentiation-associated protein 1</fullName>
    </submittedName>
</protein>
<evidence type="ECO:0000313" key="3">
    <source>
        <dbReference type="Proteomes" id="UP001304243"/>
    </source>
</evidence>
<keyword evidence="3" id="KW-1185">Reference proteome</keyword>
<dbReference type="AlphaFoldDB" id="A0AAN7I072"/>
<accession>A0AAN7I072</accession>
<evidence type="ECO:0000313" key="2">
    <source>
        <dbReference type="EMBL" id="KAK4515271.1"/>
    </source>
</evidence>